<evidence type="ECO:0000313" key="2">
    <source>
        <dbReference type="Proteomes" id="UP001519332"/>
    </source>
</evidence>
<dbReference type="SUPFAM" id="SSF52266">
    <property type="entry name" value="SGNH hydrolase"/>
    <property type="match status" value="1"/>
</dbReference>
<dbReference type="EMBL" id="JAGINW010000001">
    <property type="protein sequence ID" value="MBP2324574.1"/>
    <property type="molecule type" value="Genomic_DNA"/>
</dbReference>
<reference evidence="1 2" key="1">
    <citation type="submission" date="2021-03" db="EMBL/GenBank/DDBJ databases">
        <title>Sequencing the genomes of 1000 actinobacteria strains.</title>
        <authorList>
            <person name="Klenk H.-P."/>
        </authorList>
    </citation>
    <scope>NUCLEOTIDE SEQUENCE [LARGE SCALE GENOMIC DNA]</scope>
    <source>
        <strain evidence="1 2">DSM 46670</strain>
    </source>
</reference>
<sequence>MKFDLGPHVAVVGESTTADRLSWFEILRHALSLRHKEVRLTNLAVSGSTTTQALTRLPALAFTTRPSS</sequence>
<dbReference type="Proteomes" id="UP001519332">
    <property type="component" value="Unassembled WGS sequence"/>
</dbReference>
<dbReference type="Gene3D" id="3.40.50.1110">
    <property type="entry name" value="SGNH hydrolase"/>
    <property type="match status" value="1"/>
</dbReference>
<comment type="caution">
    <text evidence="1">The sequence shown here is derived from an EMBL/GenBank/DDBJ whole genome shotgun (WGS) entry which is preliminary data.</text>
</comment>
<dbReference type="RefSeq" id="WP_209641898.1">
    <property type="nucleotide sequence ID" value="NZ_JAGINW010000001.1"/>
</dbReference>
<proteinExistence type="predicted"/>
<protein>
    <submittedName>
        <fullName evidence="1">Uncharacterized protein</fullName>
    </submittedName>
</protein>
<accession>A0ABS4TJH9</accession>
<dbReference type="InterPro" id="IPR036514">
    <property type="entry name" value="SGNH_hydro_sf"/>
</dbReference>
<keyword evidence="2" id="KW-1185">Reference proteome</keyword>
<evidence type="ECO:0000313" key="1">
    <source>
        <dbReference type="EMBL" id="MBP2324574.1"/>
    </source>
</evidence>
<gene>
    <name evidence="1" type="ORF">JOF56_004959</name>
</gene>
<name>A0ABS4TJH9_9PSEU</name>
<organism evidence="1 2">
    <name type="scientific">Kibdelosporangium banguiense</name>
    <dbReference type="NCBI Taxonomy" id="1365924"/>
    <lineage>
        <taxon>Bacteria</taxon>
        <taxon>Bacillati</taxon>
        <taxon>Actinomycetota</taxon>
        <taxon>Actinomycetes</taxon>
        <taxon>Pseudonocardiales</taxon>
        <taxon>Pseudonocardiaceae</taxon>
        <taxon>Kibdelosporangium</taxon>
    </lineage>
</organism>